<feature type="domain" description="HNH nuclease" evidence="1">
    <location>
        <begin position="144"/>
        <end position="186"/>
    </location>
</feature>
<comment type="caution">
    <text evidence="2">The sequence shown here is derived from an EMBL/GenBank/DDBJ whole genome shotgun (WGS) entry which is preliminary data.</text>
</comment>
<evidence type="ECO:0000313" key="2">
    <source>
        <dbReference type="EMBL" id="GBR75262.1"/>
    </source>
</evidence>
<sequence>MSRPHIYTPEQIQFLKRNIQGRSYSDLHRLFNEHFGLDFAFNKIIRKIKYLGLHNGRRNLYRCYSSEEIQFLKENFAEHTYAELTKLFNERFGATKSKLTVIRLCVYSDLSKHKIFARNCPIGHERIDSDGYTKVKIAYPNIWRHKHLIIWEREHGKMPKYHFVLFADKNKLNFALDNLLLVSSREISIMNRYGLIFQDAEKTKIGLLIAKLKLAIVDKEREARGNQKWHT</sequence>
<dbReference type="Pfam" id="PF13392">
    <property type="entry name" value="HNH_3"/>
    <property type="match status" value="1"/>
</dbReference>
<dbReference type="AlphaFoldDB" id="A0A388TGD6"/>
<dbReference type="Gene3D" id="3.90.75.20">
    <property type="match status" value="1"/>
</dbReference>
<keyword evidence="2" id="KW-0540">Nuclease</keyword>
<dbReference type="InterPro" id="IPR044925">
    <property type="entry name" value="His-Me_finger_sf"/>
</dbReference>
<dbReference type="Proteomes" id="UP000269352">
    <property type="component" value="Unassembled WGS sequence"/>
</dbReference>
<protein>
    <submittedName>
        <fullName evidence="2">HNH endonuclease</fullName>
    </submittedName>
</protein>
<dbReference type="SUPFAM" id="SSF54060">
    <property type="entry name" value="His-Me finger endonucleases"/>
    <property type="match status" value="1"/>
</dbReference>
<reference evidence="2 3" key="1">
    <citation type="journal article" date="2019" name="ISME J.">
        <title>Genome analyses of uncultured TG2/ZB3 bacteria in 'Margulisbacteria' specifically attached to ectosymbiotic spirochetes of protists in the termite gut.</title>
        <authorList>
            <person name="Utami Y.D."/>
            <person name="Kuwahara H."/>
            <person name="Igai K."/>
            <person name="Murakami T."/>
            <person name="Sugaya K."/>
            <person name="Morikawa T."/>
            <person name="Nagura Y."/>
            <person name="Yuki M."/>
            <person name="Deevong P."/>
            <person name="Inoue T."/>
            <person name="Kihara K."/>
            <person name="Lo N."/>
            <person name="Yamada A."/>
            <person name="Ohkuma M."/>
            <person name="Hongoh Y."/>
        </authorList>
    </citation>
    <scope>NUCLEOTIDE SEQUENCE [LARGE SCALE GENOMIC DNA]</scope>
    <source>
        <strain evidence="2">NkOx7-01</strain>
    </source>
</reference>
<keyword evidence="2" id="KW-0378">Hydrolase</keyword>
<organism evidence="2 3">
    <name type="scientific">Termititenax aidoneus</name>
    <dbReference type="NCBI Taxonomy" id="2218524"/>
    <lineage>
        <taxon>Bacteria</taxon>
        <taxon>Bacillati</taxon>
        <taxon>Candidatus Margulisiibacteriota</taxon>
        <taxon>Candidatus Termititenacia</taxon>
        <taxon>Candidatus Termititenacales</taxon>
        <taxon>Candidatus Termititenacaceae</taxon>
        <taxon>Candidatus Termititenax</taxon>
    </lineage>
</organism>
<gene>
    <name evidence="2" type="ORF">NO1_2275</name>
</gene>
<accession>A0A388TGD6</accession>
<dbReference type="InterPro" id="IPR003615">
    <property type="entry name" value="HNH_nuc"/>
</dbReference>
<evidence type="ECO:0000313" key="3">
    <source>
        <dbReference type="Proteomes" id="UP000269352"/>
    </source>
</evidence>
<proteinExistence type="predicted"/>
<dbReference type="EMBL" id="BGZN01000216">
    <property type="protein sequence ID" value="GBR75262.1"/>
    <property type="molecule type" value="Genomic_DNA"/>
</dbReference>
<dbReference type="GO" id="GO:0004519">
    <property type="term" value="F:endonuclease activity"/>
    <property type="evidence" value="ECO:0007669"/>
    <property type="project" value="UniProtKB-KW"/>
</dbReference>
<name>A0A388TGD6_TERA1</name>
<keyword evidence="2" id="KW-0255">Endonuclease</keyword>
<evidence type="ECO:0000259" key="1">
    <source>
        <dbReference type="Pfam" id="PF13392"/>
    </source>
</evidence>
<keyword evidence="3" id="KW-1185">Reference proteome</keyword>